<dbReference type="AlphaFoldDB" id="A0A316WT48"/>
<dbReference type="EMBL" id="PPEG02000004">
    <property type="protein sequence ID" value="PWN61710.1"/>
    <property type="molecule type" value="Genomic_DNA"/>
</dbReference>
<reference evidence="1 2" key="1">
    <citation type="submission" date="2018-04" db="EMBL/GenBank/DDBJ databases">
        <title>Chryseobacterium oncorhynchi 701B-08T from rainbow trout, and Chryseobacterium viscerum 687B-08T from diseased fish.</title>
        <authorList>
            <person name="Jeong J.-J."/>
            <person name="Lee Y.J."/>
            <person name="Pathiraja D."/>
            <person name="Park B."/>
            <person name="Choi I.-G."/>
            <person name="Kim K.D."/>
        </authorList>
    </citation>
    <scope>NUCLEOTIDE SEQUENCE [LARGE SCALE GENOMIC DNA]</scope>
    <source>
        <strain evidence="1 2">687B-08</strain>
    </source>
</reference>
<gene>
    <name evidence="1" type="ORF">C1634_010560</name>
</gene>
<organism evidence="1 2">
    <name type="scientific">Chryseobacterium viscerum</name>
    <dbReference type="NCBI Taxonomy" id="1037377"/>
    <lineage>
        <taxon>Bacteria</taxon>
        <taxon>Pseudomonadati</taxon>
        <taxon>Bacteroidota</taxon>
        <taxon>Flavobacteriia</taxon>
        <taxon>Flavobacteriales</taxon>
        <taxon>Weeksellaceae</taxon>
        <taxon>Chryseobacterium group</taxon>
        <taxon>Chryseobacterium</taxon>
    </lineage>
</organism>
<sequence>MSQSKEIKKIPIEEVMEYFKSEGLEVSQEEAEAIMEFLYSLTFIVIKKYFDNDEE</sequence>
<name>A0A316WT48_9FLAO</name>
<dbReference type="RefSeq" id="WP_109738386.1">
    <property type="nucleotide sequence ID" value="NZ_PPEG02000004.1"/>
</dbReference>
<dbReference type="Proteomes" id="UP000236413">
    <property type="component" value="Unassembled WGS sequence"/>
</dbReference>
<proteinExistence type="predicted"/>
<protein>
    <recommendedName>
        <fullName evidence="3">DUF2624 domain-containing protein</fullName>
    </recommendedName>
</protein>
<evidence type="ECO:0000313" key="1">
    <source>
        <dbReference type="EMBL" id="PWN61710.1"/>
    </source>
</evidence>
<accession>A0A316WT48</accession>
<evidence type="ECO:0008006" key="3">
    <source>
        <dbReference type="Google" id="ProtNLM"/>
    </source>
</evidence>
<evidence type="ECO:0000313" key="2">
    <source>
        <dbReference type="Proteomes" id="UP000236413"/>
    </source>
</evidence>
<comment type="caution">
    <text evidence="1">The sequence shown here is derived from an EMBL/GenBank/DDBJ whole genome shotgun (WGS) entry which is preliminary data.</text>
</comment>